<protein>
    <submittedName>
        <fullName evidence="1">Uncharacterized protein</fullName>
    </submittedName>
</protein>
<dbReference type="KEGG" id="psn:Pedsa_1744"/>
<reference evidence="1 2" key="1">
    <citation type="journal article" date="2011" name="Stand. Genomic Sci.">
        <title>Complete genome sequence of the gliding, heparinolytic Pedobacter saltans type strain (113).</title>
        <authorList>
            <person name="Liolios K."/>
            <person name="Sikorski J."/>
            <person name="Lu M."/>
            <person name="Nolan M."/>
            <person name="Lapidus A."/>
            <person name="Lucas S."/>
            <person name="Hammon N."/>
            <person name="Deshpande S."/>
            <person name="Cheng J.F."/>
            <person name="Tapia R."/>
            <person name="Han C."/>
            <person name="Goodwin L."/>
            <person name="Pitluck S."/>
            <person name="Huntemann M."/>
            <person name="Ivanova N."/>
            <person name="Pagani I."/>
            <person name="Mavromatis K."/>
            <person name="Ovchinikova G."/>
            <person name="Pati A."/>
            <person name="Chen A."/>
            <person name="Palaniappan K."/>
            <person name="Land M."/>
            <person name="Hauser L."/>
            <person name="Brambilla E.M."/>
            <person name="Kotsyurbenko O."/>
            <person name="Rohde M."/>
            <person name="Tindall B.J."/>
            <person name="Abt B."/>
            <person name="Goker M."/>
            <person name="Detter J.C."/>
            <person name="Woyke T."/>
            <person name="Bristow J."/>
            <person name="Eisen J.A."/>
            <person name="Markowitz V."/>
            <person name="Hugenholtz P."/>
            <person name="Klenk H.P."/>
            <person name="Kyrpides N.C."/>
        </authorList>
    </citation>
    <scope>NUCLEOTIDE SEQUENCE [LARGE SCALE GENOMIC DNA]</scope>
    <source>
        <strain evidence="2">ATCC 51119 / DSM 12145 / JCM 21818 / LMG 10337 / NBRC 100064 / NCIMB 13643</strain>
    </source>
</reference>
<dbReference type="Gene3D" id="3.40.50.20">
    <property type="match status" value="1"/>
</dbReference>
<accession>F0S839</accession>
<dbReference type="EMBL" id="CP002545">
    <property type="protein sequence ID" value="ADY52301.1"/>
    <property type="molecule type" value="Genomic_DNA"/>
</dbReference>
<evidence type="ECO:0000313" key="1">
    <source>
        <dbReference type="EMBL" id="ADY52301.1"/>
    </source>
</evidence>
<gene>
    <name evidence="1" type="ordered locus">Pedsa_1744</name>
</gene>
<sequence>MLTNILITAGNHPTAGLISFLLQSEYRVISGDSENSSFSIPNEDSASYAHQLLSLCLSNNIEYVIPLKENEVFALSEAKVLFSEYDIQVLIPTLKQLRNLNRIEGEGIVNTLTIEEIAHFSKGLLDMGYPDKTIAVGSLDSKGRLIKIDDTVSDKINIWDLPDVSSFIQVNKLLKSNNWTGIIIYELQDPHIFTFSVLRINNKLHSYPNLNLEQEKIISQVLEANKLDGLYEISLNGRNIIRIKNQIV</sequence>
<dbReference type="HOGENOM" id="CLU_1119425_0_0_10"/>
<dbReference type="STRING" id="762903.Pedsa_1744"/>
<proteinExistence type="predicted"/>
<reference evidence="2" key="2">
    <citation type="submission" date="2011-02" db="EMBL/GenBank/DDBJ databases">
        <title>The complete genome of Pedobacter saltans DSM 12145.</title>
        <authorList>
            <consortium name="US DOE Joint Genome Institute (JGI-PGF)"/>
            <person name="Lucas S."/>
            <person name="Copeland A."/>
            <person name="Lapidus A."/>
            <person name="Bruce D."/>
            <person name="Goodwin L."/>
            <person name="Pitluck S."/>
            <person name="Kyrpides N."/>
            <person name="Mavromatis K."/>
            <person name="Pagani I."/>
            <person name="Ivanova N."/>
            <person name="Ovchinnikova G."/>
            <person name="Lu M."/>
            <person name="Detter J.C."/>
            <person name="Han C."/>
            <person name="Land M."/>
            <person name="Hauser L."/>
            <person name="Markowitz V."/>
            <person name="Cheng J.-F."/>
            <person name="Hugenholtz P."/>
            <person name="Woyke T."/>
            <person name="Wu D."/>
            <person name="Tindall B."/>
            <person name="Pomrenke H.G."/>
            <person name="Brambilla E."/>
            <person name="Klenk H.-P."/>
            <person name="Eisen J.A."/>
        </authorList>
    </citation>
    <scope>NUCLEOTIDE SEQUENCE [LARGE SCALE GENOMIC DNA]</scope>
    <source>
        <strain evidence="2">ATCC 51119 / DSM 12145 / JCM 21818 / LMG 10337 / NBRC 100064 / NCIMB 13643</strain>
    </source>
</reference>
<name>F0S839_PSESL</name>
<keyword evidence="2" id="KW-1185">Reference proteome</keyword>
<dbReference type="Proteomes" id="UP000000310">
    <property type="component" value="Chromosome"/>
</dbReference>
<evidence type="ECO:0000313" key="2">
    <source>
        <dbReference type="Proteomes" id="UP000000310"/>
    </source>
</evidence>
<dbReference type="eggNOG" id="ENOG5033FZR">
    <property type="taxonomic scope" value="Bacteria"/>
</dbReference>
<organism evidence="1 2">
    <name type="scientific">Pseudopedobacter saltans (strain ATCC 51119 / DSM 12145 / JCM 21818 / CCUG 39354 / LMG 10337 / NBRC 100064 / NCIMB 13643)</name>
    <name type="common">Pedobacter saltans</name>
    <dbReference type="NCBI Taxonomy" id="762903"/>
    <lineage>
        <taxon>Bacteria</taxon>
        <taxon>Pseudomonadati</taxon>
        <taxon>Bacteroidota</taxon>
        <taxon>Sphingobacteriia</taxon>
        <taxon>Sphingobacteriales</taxon>
        <taxon>Sphingobacteriaceae</taxon>
        <taxon>Pseudopedobacter</taxon>
    </lineage>
</organism>
<dbReference type="AlphaFoldDB" id="F0S839"/>